<evidence type="ECO:0000256" key="3">
    <source>
        <dbReference type="ARBA" id="ARBA00022741"/>
    </source>
</evidence>
<dbReference type="Gene3D" id="3.30.300.20">
    <property type="match status" value="1"/>
</dbReference>
<dbReference type="Proteomes" id="UP000002964">
    <property type="component" value="Unassembled WGS sequence"/>
</dbReference>
<keyword evidence="6" id="KW-0963">Cytoplasm</keyword>
<dbReference type="NCBIfam" id="NF000908">
    <property type="entry name" value="PRK00089.1"/>
    <property type="match status" value="1"/>
</dbReference>
<evidence type="ECO:0000259" key="9">
    <source>
        <dbReference type="PROSITE" id="PS50823"/>
    </source>
</evidence>
<dbReference type="InterPro" id="IPR030388">
    <property type="entry name" value="G_ERA_dom"/>
</dbReference>
<feature type="region of interest" description="G4" evidence="7">
    <location>
        <begin position="124"/>
        <end position="127"/>
    </location>
</feature>
<dbReference type="InterPro" id="IPR004044">
    <property type="entry name" value="KH_dom_type_2"/>
</dbReference>
<dbReference type="NCBIfam" id="TIGR00436">
    <property type="entry name" value="era"/>
    <property type="match status" value="1"/>
</dbReference>
<dbReference type="Gene3D" id="3.40.50.300">
    <property type="entry name" value="P-loop containing nucleotide triphosphate hydrolases"/>
    <property type="match status" value="1"/>
</dbReference>
<feature type="region of interest" description="G5" evidence="7">
    <location>
        <begin position="154"/>
        <end position="156"/>
    </location>
</feature>
<evidence type="ECO:0000256" key="2">
    <source>
        <dbReference type="ARBA" id="ARBA00020484"/>
    </source>
</evidence>
<dbReference type="InterPro" id="IPR005662">
    <property type="entry name" value="GTPase_Era-like"/>
</dbReference>
<gene>
    <name evidence="6" type="primary">era</name>
    <name evidence="11" type="ORF">Thi970DRAFT_02912</name>
</gene>
<evidence type="ECO:0000256" key="6">
    <source>
        <dbReference type="HAMAP-Rule" id="MF_00367"/>
    </source>
</evidence>
<accession>H8Z272</accession>
<dbReference type="InterPro" id="IPR015946">
    <property type="entry name" value="KH_dom-like_a/b"/>
</dbReference>
<keyword evidence="12" id="KW-1185">Reference proteome</keyword>
<keyword evidence="3 6" id="KW-0547">Nucleotide-binding</keyword>
<keyword evidence="4 6" id="KW-0694">RNA-binding</keyword>
<feature type="binding site" evidence="6">
    <location>
        <begin position="15"/>
        <end position="22"/>
    </location>
    <ligand>
        <name>GTP</name>
        <dbReference type="ChEBI" id="CHEBI:37565"/>
    </ligand>
</feature>
<dbReference type="SUPFAM" id="SSF52540">
    <property type="entry name" value="P-loop containing nucleoside triphosphate hydrolases"/>
    <property type="match status" value="1"/>
</dbReference>
<comment type="similarity">
    <text evidence="1 6 7 8">Belongs to the TRAFAC class TrmE-Era-EngA-EngB-Septin-like GTPase superfamily. Era GTPase family.</text>
</comment>
<dbReference type="GO" id="GO:0005886">
    <property type="term" value="C:plasma membrane"/>
    <property type="evidence" value="ECO:0007669"/>
    <property type="project" value="UniProtKB-SubCell"/>
</dbReference>
<dbReference type="HAMAP" id="MF_00367">
    <property type="entry name" value="GTPase_Era"/>
    <property type="match status" value="1"/>
</dbReference>
<dbReference type="GO" id="GO:0003924">
    <property type="term" value="F:GTPase activity"/>
    <property type="evidence" value="ECO:0007669"/>
    <property type="project" value="UniProtKB-UniRule"/>
</dbReference>
<dbReference type="Pfam" id="PF01926">
    <property type="entry name" value="MMR_HSR1"/>
    <property type="match status" value="1"/>
</dbReference>
<comment type="subunit">
    <text evidence="6">Monomer.</text>
</comment>
<evidence type="ECO:0000313" key="12">
    <source>
        <dbReference type="Proteomes" id="UP000002964"/>
    </source>
</evidence>
<dbReference type="GO" id="GO:0070181">
    <property type="term" value="F:small ribosomal subunit rRNA binding"/>
    <property type="evidence" value="ECO:0007669"/>
    <property type="project" value="UniProtKB-UniRule"/>
</dbReference>
<dbReference type="InterPro" id="IPR005225">
    <property type="entry name" value="Small_GTP-bd"/>
</dbReference>
<keyword evidence="6" id="KW-1003">Cell membrane</keyword>
<dbReference type="GO" id="GO:0005829">
    <property type="term" value="C:cytosol"/>
    <property type="evidence" value="ECO:0007669"/>
    <property type="project" value="TreeGrafter"/>
</dbReference>
<dbReference type="GO" id="GO:0005525">
    <property type="term" value="F:GTP binding"/>
    <property type="evidence" value="ECO:0007669"/>
    <property type="project" value="UniProtKB-UniRule"/>
</dbReference>
<dbReference type="AlphaFoldDB" id="H8Z272"/>
<feature type="region of interest" description="G1" evidence="7">
    <location>
        <begin position="15"/>
        <end position="22"/>
    </location>
</feature>
<dbReference type="RefSeq" id="WP_009149591.1">
    <property type="nucleotide sequence ID" value="NZ_CP121471.1"/>
</dbReference>
<feature type="region of interest" description="G2" evidence="7">
    <location>
        <begin position="41"/>
        <end position="45"/>
    </location>
</feature>
<dbReference type="PROSITE" id="PS51713">
    <property type="entry name" value="G_ERA"/>
    <property type="match status" value="1"/>
</dbReference>
<dbReference type="EMBL" id="JH603169">
    <property type="protein sequence ID" value="EIC22634.1"/>
    <property type="molecule type" value="Genomic_DNA"/>
</dbReference>
<keyword evidence="6" id="KW-0472">Membrane</keyword>
<keyword evidence="6" id="KW-0690">Ribosome biogenesis</keyword>
<reference evidence="11 12" key="2">
    <citation type="submission" date="2011-11" db="EMBL/GenBank/DDBJ databases">
        <authorList>
            <consortium name="US DOE Joint Genome Institute"/>
            <person name="Lucas S."/>
            <person name="Han J."/>
            <person name="Lapidus A."/>
            <person name="Cheng J.-F."/>
            <person name="Goodwin L."/>
            <person name="Pitluck S."/>
            <person name="Peters L."/>
            <person name="Ovchinnikova G."/>
            <person name="Zhang X."/>
            <person name="Detter J.C."/>
            <person name="Han C."/>
            <person name="Tapia R."/>
            <person name="Land M."/>
            <person name="Hauser L."/>
            <person name="Kyrpides N."/>
            <person name="Ivanova N."/>
            <person name="Pagani I."/>
            <person name="Vogl K."/>
            <person name="Liu Z."/>
            <person name="Overmann J."/>
            <person name="Frigaard N.-U."/>
            <person name="Bryant D."/>
            <person name="Woyke T."/>
        </authorList>
    </citation>
    <scope>NUCLEOTIDE SEQUENCE [LARGE SCALE GENOMIC DNA]</scope>
    <source>
        <strain evidence="11 12">970</strain>
    </source>
</reference>
<dbReference type="OrthoDB" id="9805918at2"/>
<dbReference type="CDD" id="cd22534">
    <property type="entry name" value="KH-II_Era"/>
    <property type="match status" value="1"/>
</dbReference>
<dbReference type="PANTHER" id="PTHR42698">
    <property type="entry name" value="GTPASE ERA"/>
    <property type="match status" value="1"/>
</dbReference>
<dbReference type="GO" id="GO:0043024">
    <property type="term" value="F:ribosomal small subunit binding"/>
    <property type="evidence" value="ECO:0007669"/>
    <property type="project" value="TreeGrafter"/>
</dbReference>
<evidence type="ECO:0000256" key="8">
    <source>
        <dbReference type="RuleBase" id="RU003761"/>
    </source>
</evidence>
<sequence length="301" mass="33610">MTEHSNRCGAIALVGRPNVGKSSLLNRLLGQKLSITSHKAQTTRDTIVGIKTLEGGQLVFVDTPGIHDRSDHALNRKLNRAARAAIADVDLAVLVVEAVKFGPEDALALGALTDAQSPVIAVINKIDRLDHKEKLLPFLHGLAERHPFQCLVPVSARTGDGLEQLEQELLTRLPSGENWFPDDQLTDCSSRFLAAELIREQLVRRYGDELPYQTTVTIERFHEEPNRYRINALIWVERDSQKAILIGHRGEALKATATAAREAMQRLFQTSVHLELWIKVKKGWTRDETALNDLTSADTRR</sequence>
<evidence type="ECO:0000259" key="10">
    <source>
        <dbReference type="PROSITE" id="PS51713"/>
    </source>
</evidence>
<evidence type="ECO:0000256" key="7">
    <source>
        <dbReference type="PROSITE-ProRule" id="PRU01050"/>
    </source>
</evidence>
<feature type="binding site" evidence="6">
    <location>
        <begin position="62"/>
        <end position="66"/>
    </location>
    <ligand>
        <name>GTP</name>
        <dbReference type="ChEBI" id="CHEBI:37565"/>
    </ligand>
</feature>
<keyword evidence="5 6" id="KW-0342">GTP-binding</keyword>
<dbReference type="GO" id="GO:0000028">
    <property type="term" value="P:ribosomal small subunit assembly"/>
    <property type="evidence" value="ECO:0007669"/>
    <property type="project" value="TreeGrafter"/>
</dbReference>
<feature type="region of interest" description="G3" evidence="7">
    <location>
        <begin position="62"/>
        <end position="65"/>
    </location>
</feature>
<reference evidence="12" key="1">
    <citation type="submission" date="2011-06" db="EMBL/GenBank/DDBJ databases">
        <authorList>
            <consortium name="US DOE Joint Genome Institute (JGI-PGF)"/>
            <person name="Lucas S."/>
            <person name="Han J."/>
            <person name="Lapidus A."/>
            <person name="Cheng J.-F."/>
            <person name="Goodwin L."/>
            <person name="Pitluck S."/>
            <person name="Peters L."/>
            <person name="Land M.L."/>
            <person name="Hauser L."/>
            <person name="Vogl K."/>
            <person name="Liu Z."/>
            <person name="Overmann J."/>
            <person name="Frigaard N.-U."/>
            <person name="Bryant D.A."/>
            <person name="Woyke T.J."/>
        </authorList>
    </citation>
    <scope>NUCLEOTIDE SEQUENCE [LARGE SCALE GENOMIC DNA]</scope>
    <source>
        <strain evidence="12">970</strain>
    </source>
</reference>
<dbReference type="PANTHER" id="PTHR42698:SF1">
    <property type="entry name" value="GTPASE ERA, MITOCHONDRIAL"/>
    <property type="match status" value="1"/>
</dbReference>
<feature type="binding site" evidence="6">
    <location>
        <begin position="124"/>
        <end position="127"/>
    </location>
    <ligand>
        <name>GTP</name>
        <dbReference type="ChEBI" id="CHEBI:37565"/>
    </ligand>
</feature>
<evidence type="ECO:0000313" key="11">
    <source>
        <dbReference type="EMBL" id="EIC22634.1"/>
    </source>
</evidence>
<dbReference type="STRING" id="631362.Thi970DRAFT_02912"/>
<dbReference type="NCBIfam" id="TIGR00231">
    <property type="entry name" value="small_GTP"/>
    <property type="match status" value="1"/>
</dbReference>
<proteinExistence type="inferred from homology"/>
<dbReference type="eggNOG" id="COG1159">
    <property type="taxonomic scope" value="Bacteria"/>
</dbReference>
<dbReference type="PRINTS" id="PR00326">
    <property type="entry name" value="GTP1OBG"/>
</dbReference>
<dbReference type="SUPFAM" id="SSF54814">
    <property type="entry name" value="Prokaryotic type KH domain (KH-domain type II)"/>
    <property type="match status" value="1"/>
</dbReference>
<dbReference type="InterPro" id="IPR009019">
    <property type="entry name" value="KH_sf_prok-type"/>
</dbReference>
<feature type="domain" description="Era-type G" evidence="10">
    <location>
        <begin position="7"/>
        <end position="175"/>
    </location>
</feature>
<dbReference type="InterPro" id="IPR006073">
    <property type="entry name" value="GTP-bd"/>
</dbReference>
<keyword evidence="6" id="KW-0699">rRNA-binding</keyword>
<organism evidence="11 12">
    <name type="scientific">Thiorhodovibrio frisius</name>
    <dbReference type="NCBI Taxonomy" id="631362"/>
    <lineage>
        <taxon>Bacteria</taxon>
        <taxon>Pseudomonadati</taxon>
        <taxon>Pseudomonadota</taxon>
        <taxon>Gammaproteobacteria</taxon>
        <taxon>Chromatiales</taxon>
        <taxon>Chromatiaceae</taxon>
        <taxon>Thiorhodovibrio</taxon>
    </lineage>
</organism>
<dbReference type="InterPro" id="IPR027417">
    <property type="entry name" value="P-loop_NTPase"/>
</dbReference>
<dbReference type="HOGENOM" id="CLU_038009_1_2_6"/>
<comment type="function">
    <text evidence="6">An essential GTPase that binds both GDP and GTP, with rapid nucleotide exchange. Plays a role in 16S rRNA processing and 30S ribosomal subunit biogenesis and possibly also in cell cycle regulation and energy metabolism.</text>
</comment>
<protein>
    <recommendedName>
        <fullName evidence="2 6">GTPase Era</fullName>
    </recommendedName>
</protein>
<feature type="domain" description="KH type-2" evidence="9">
    <location>
        <begin position="198"/>
        <end position="282"/>
    </location>
</feature>
<evidence type="ECO:0000256" key="1">
    <source>
        <dbReference type="ARBA" id="ARBA00007921"/>
    </source>
</evidence>
<dbReference type="CDD" id="cd04163">
    <property type="entry name" value="Era"/>
    <property type="match status" value="1"/>
</dbReference>
<evidence type="ECO:0000256" key="4">
    <source>
        <dbReference type="ARBA" id="ARBA00022884"/>
    </source>
</evidence>
<evidence type="ECO:0000256" key="5">
    <source>
        <dbReference type="ARBA" id="ARBA00023134"/>
    </source>
</evidence>
<dbReference type="PROSITE" id="PS50823">
    <property type="entry name" value="KH_TYPE_2"/>
    <property type="match status" value="1"/>
</dbReference>
<dbReference type="Pfam" id="PF07650">
    <property type="entry name" value="KH_2"/>
    <property type="match status" value="1"/>
</dbReference>
<comment type="subcellular location">
    <subcellularLocation>
        <location evidence="6">Cytoplasm</location>
    </subcellularLocation>
    <subcellularLocation>
        <location evidence="6">Cell membrane</location>
        <topology evidence="6">Peripheral membrane protein</topology>
    </subcellularLocation>
</comment>
<name>H8Z272_9GAMM</name>